<gene>
    <name evidence="3" type="ORF">PVAP13_9NG188200</name>
</gene>
<feature type="compositionally biased region" description="Polar residues" evidence="1">
    <location>
        <begin position="25"/>
        <end position="44"/>
    </location>
</feature>
<reference evidence="3" key="1">
    <citation type="submission" date="2020-05" db="EMBL/GenBank/DDBJ databases">
        <title>WGS assembly of Panicum virgatum.</title>
        <authorList>
            <person name="Lovell J.T."/>
            <person name="Jenkins J."/>
            <person name="Shu S."/>
            <person name="Juenger T.E."/>
            <person name="Schmutz J."/>
        </authorList>
    </citation>
    <scope>NUCLEOTIDE SEQUENCE</scope>
    <source>
        <strain evidence="3">AP13</strain>
    </source>
</reference>
<dbReference type="PROSITE" id="PS50090">
    <property type="entry name" value="MYB_LIKE"/>
    <property type="match status" value="1"/>
</dbReference>
<evidence type="ECO:0000259" key="2">
    <source>
        <dbReference type="PROSITE" id="PS50090"/>
    </source>
</evidence>
<evidence type="ECO:0000313" key="3">
    <source>
        <dbReference type="EMBL" id="KAG2536421.1"/>
    </source>
</evidence>
<protein>
    <recommendedName>
        <fullName evidence="2">Myb-like domain-containing protein</fullName>
    </recommendedName>
</protein>
<feature type="domain" description="Myb-like" evidence="2">
    <location>
        <begin position="158"/>
        <end position="223"/>
    </location>
</feature>
<sequence>MNILNPGSSSQHSGSSRQDSPPQIPSTFPQAHPTHSSQSLSPNFHNFHPFGHPANYPVYGNSPPGFLGFQHQGNWPQSTPMSYQGFRSQGFQQQESLGYSPNQAGGYASSHGSESASPCAATHQEKNFVSVEDSSGGEEEKRIEEAEGREEGGRRGVRLNWTEDENIRLISAWLNNSVDPVDGNDKKLEHYWRAVTAEFNSKTPNNDRKRTLMQCKSHWKGVKKEVTKWCGVYSQVKSTWRSGESDDMILQRAHAWFKSQNNEKPFTLEYMWKDLKGLPKWQMIVEEENTNNKRTKISESGEYTSSSNQDTEDESRHNEKRPEGQKKAKAKLKGSKKMKVEAS</sequence>
<name>A0A8T0MGD0_PANVG</name>
<dbReference type="EMBL" id="CM029054">
    <property type="protein sequence ID" value="KAG2536421.1"/>
    <property type="molecule type" value="Genomic_DNA"/>
</dbReference>
<organism evidence="3 4">
    <name type="scientific">Panicum virgatum</name>
    <name type="common">Blackwell switchgrass</name>
    <dbReference type="NCBI Taxonomy" id="38727"/>
    <lineage>
        <taxon>Eukaryota</taxon>
        <taxon>Viridiplantae</taxon>
        <taxon>Streptophyta</taxon>
        <taxon>Embryophyta</taxon>
        <taxon>Tracheophyta</taxon>
        <taxon>Spermatophyta</taxon>
        <taxon>Magnoliopsida</taxon>
        <taxon>Liliopsida</taxon>
        <taxon>Poales</taxon>
        <taxon>Poaceae</taxon>
        <taxon>PACMAD clade</taxon>
        <taxon>Panicoideae</taxon>
        <taxon>Panicodae</taxon>
        <taxon>Paniceae</taxon>
        <taxon>Panicinae</taxon>
        <taxon>Panicum</taxon>
        <taxon>Panicum sect. Hiantes</taxon>
    </lineage>
</organism>
<proteinExistence type="predicted"/>
<dbReference type="PANTHER" id="PTHR45224">
    <property type="entry name" value="OS01G0527900 PROTEIN-RELATED"/>
    <property type="match status" value="1"/>
</dbReference>
<feature type="region of interest" description="Disordered" evidence="1">
    <location>
        <begin position="1"/>
        <end position="48"/>
    </location>
</feature>
<accession>A0A8T0MGD0</accession>
<dbReference type="AlphaFoldDB" id="A0A8T0MGD0"/>
<comment type="caution">
    <text evidence="3">The sequence shown here is derived from an EMBL/GenBank/DDBJ whole genome shotgun (WGS) entry which is preliminary data.</text>
</comment>
<feature type="compositionally biased region" description="Basic residues" evidence="1">
    <location>
        <begin position="327"/>
        <end position="337"/>
    </location>
</feature>
<feature type="region of interest" description="Disordered" evidence="1">
    <location>
        <begin position="292"/>
        <end position="343"/>
    </location>
</feature>
<evidence type="ECO:0000256" key="1">
    <source>
        <dbReference type="SAM" id="MobiDB-lite"/>
    </source>
</evidence>
<dbReference type="PANTHER" id="PTHR45224:SF16">
    <property type="entry name" value="OS01G0527900 PROTEIN"/>
    <property type="match status" value="1"/>
</dbReference>
<dbReference type="InterPro" id="IPR001005">
    <property type="entry name" value="SANT/Myb"/>
</dbReference>
<feature type="region of interest" description="Disordered" evidence="1">
    <location>
        <begin position="91"/>
        <end position="154"/>
    </location>
</feature>
<feature type="compositionally biased region" description="Basic and acidic residues" evidence="1">
    <location>
        <begin position="138"/>
        <end position="154"/>
    </location>
</feature>
<keyword evidence="4" id="KW-1185">Reference proteome</keyword>
<feature type="compositionally biased region" description="Low complexity" evidence="1">
    <location>
        <begin position="7"/>
        <end position="20"/>
    </location>
</feature>
<evidence type="ECO:0000313" key="4">
    <source>
        <dbReference type="Proteomes" id="UP000823388"/>
    </source>
</evidence>
<feature type="compositionally biased region" description="Basic and acidic residues" evidence="1">
    <location>
        <begin position="314"/>
        <end position="326"/>
    </location>
</feature>
<dbReference type="Proteomes" id="UP000823388">
    <property type="component" value="Chromosome 9N"/>
</dbReference>
<feature type="compositionally biased region" description="Polar residues" evidence="1">
    <location>
        <begin position="91"/>
        <end position="103"/>
    </location>
</feature>